<sequence length="567" mass="60642">MLPTLLDHLSSALATVPGSHAYAVDVLRSQPRRSHALFPHASNAKTAKVWHEEVFVVVSEKREAVVSAESAVQTKTGAAGGQVEKDALGGQGSAATGVASASTDVPPVASISSAANGSNGTSETSQRTEQRHVPVAGLEASLYTIPSTSTSLLYISKVDTSGHSPPSSGPSPTRTLASSFISYFLLHPPHGSTRVRVHIFARAQGQYLFPGSVDNEGKKVLDDKGLIRWWKRTIEKATLEVQAAKQAVQPPSPLKLFYLVPGLSYLESLPYVPAATLSPSIAWTYSHPYSALSSPLHAPAPPIAHPLTDHIPSFPDDPKSRFLHSLTSSSVSSSGTPGDYDDVFLSLASNAFATGQTPAQMLADVERGLERERKRLIEGVPGGVEEWWERMAFRQECCAGQLVGFFVVAAGEPDLSSVPVSPVAAPPSPTKSASSNSSATTGAPRPAPLSLRPTVYTKLWSVLHNFDYSLPALPKLAEAVERWEEGLEKALKAEEDGEGEETLNEEEWKKRYEREVRREVKVENPLPAVVAGAGEKRAADGEAGQEADKPKVNMLAPRKKKKVIPAA</sequence>
<dbReference type="Pfam" id="PF08214">
    <property type="entry name" value="HAT_KAT11"/>
    <property type="match status" value="1"/>
</dbReference>
<keyword evidence="6" id="KW-0805">Transcription regulation</keyword>
<comment type="subcellular location">
    <subcellularLocation>
        <location evidence="1">Nucleus</location>
    </subcellularLocation>
</comment>
<dbReference type="PANTHER" id="PTHR31571">
    <property type="entry name" value="ALTERED INHERITANCE OF MITOCHONDRIA PROTEIN 6"/>
    <property type="match status" value="1"/>
</dbReference>
<feature type="compositionally biased region" description="Basic residues" evidence="10">
    <location>
        <begin position="557"/>
        <end position="567"/>
    </location>
</feature>
<feature type="region of interest" description="Disordered" evidence="10">
    <location>
        <begin position="417"/>
        <end position="450"/>
    </location>
</feature>
<dbReference type="GO" id="GO:0006355">
    <property type="term" value="P:regulation of DNA-templated transcription"/>
    <property type="evidence" value="ECO:0007669"/>
    <property type="project" value="InterPro"/>
</dbReference>
<evidence type="ECO:0000256" key="7">
    <source>
        <dbReference type="ARBA" id="ARBA00023163"/>
    </source>
</evidence>
<evidence type="ECO:0000256" key="9">
    <source>
        <dbReference type="ARBA" id="ARBA00048940"/>
    </source>
</evidence>
<dbReference type="GO" id="GO:0032931">
    <property type="term" value="F:histone H3K56 acetyltransferase activity"/>
    <property type="evidence" value="ECO:0007669"/>
    <property type="project" value="TreeGrafter"/>
</dbReference>
<evidence type="ECO:0000256" key="10">
    <source>
        <dbReference type="SAM" id="MobiDB-lite"/>
    </source>
</evidence>
<comment type="catalytic activity">
    <reaction evidence="9">
        <text>L-lysyl-[histone] + acetyl-CoA = N(6)-acetyl-L-lysyl-[histone] + CoA + H(+)</text>
        <dbReference type="Rhea" id="RHEA:21992"/>
        <dbReference type="Rhea" id="RHEA-COMP:9845"/>
        <dbReference type="Rhea" id="RHEA-COMP:11338"/>
        <dbReference type="ChEBI" id="CHEBI:15378"/>
        <dbReference type="ChEBI" id="CHEBI:29969"/>
        <dbReference type="ChEBI" id="CHEBI:57287"/>
        <dbReference type="ChEBI" id="CHEBI:57288"/>
        <dbReference type="ChEBI" id="CHEBI:61930"/>
        <dbReference type="EC" id="2.3.1.48"/>
    </reaction>
    <physiologicalReaction direction="left-to-right" evidence="9">
        <dbReference type="Rhea" id="RHEA:21993"/>
    </physiologicalReaction>
</comment>
<name>A0A061BHI8_RHOTO</name>
<protein>
    <recommendedName>
        <fullName evidence="2">histone acetyltransferase</fullName>
        <ecNumber evidence="2">2.3.1.48</ecNumber>
    </recommendedName>
</protein>
<dbReference type="SMART" id="SM01250">
    <property type="entry name" value="KAT11"/>
    <property type="match status" value="1"/>
</dbReference>
<evidence type="ECO:0000256" key="5">
    <source>
        <dbReference type="ARBA" id="ARBA00022990"/>
    </source>
</evidence>
<feature type="region of interest" description="Disordered" evidence="10">
    <location>
        <begin position="531"/>
        <end position="567"/>
    </location>
</feature>
<keyword evidence="3" id="KW-0808">Transferase</keyword>
<evidence type="ECO:0000256" key="2">
    <source>
        <dbReference type="ARBA" id="ARBA00013184"/>
    </source>
</evidence>
<keyword evidence="5" id="KW-0007">Acetylation</keyword>
<dbReference type="InterPro" id="IPR051236">
    <property type="entry name" value="HAT_RTT109-like"/>
</dbReference>
<feature type="compositionally biased region" description="Low complexity" evidence="10">
    <location>
        <begin position="109"/>
        <end position="122"/>
    </location>
</feature>
<dbReference type="GO" id="GO:0005634">
    <property type="term" value="C:nucleus"/>
    <property type="evidence" value="ECO:0007669"/>
    <property type="project" value="UniProtKB-SubCell"/>
</dbReference>
<reference evidence="11" key="1">
    <citation type="journal article" date="2014" name="Genome Announc.">
        <title>Draft genome sequence of Rhodosporidium toruloides CECT1137, an oleaginous yeast of biotechnological interest.</title>
        <authorList>
            <person name="Morin N."/>
            <person name="Calcas X."/>
            <person name="Devillers H."/>
            <person name="Durrens P."/>
            <person name="Sherman D.J."/>
            <person name="Nicaud J.-M."/>
            <person name="Neuveglise C."/>
        </authorList>
    </citation>
    <scope>NUCLEOTIDE SEQUENCE</scope>
    <source>
        <strain evidence="11">CECT1137</strain>
    </source>
</reference>
<organism evidence="11">
    <name type="scientific">Rhodotorula toruloides</name>
    <name type="common">Yeast</name>
    <name type="synonym">Rhodosporidium toruloides</name>
    <dbReference type="NCBI Taxonomy" id="5286"/>
    <lineage>
        <taxon>Eukaryota</taxon>
        <taxon>Fungi</taxon>
        <taxon>Dikarya</taxon>
        <taxon>Basidiomycota</taxon>
        <taxon>Pucciniomycotina</taxon>
        <taxon>Microbotryomycetes</taxon>
        <taxon>Sporidiobolales</taxon>
        <taxon>Sporidiobolaceae</taxon>
        <taxon>Rhodotorula</taxon>
    </lineage>
</organism>
<dbReference type="PANTHER" id="PTHR31571:SF2">
    <property type="entry name" value="HISTONE ACETYLTRANSFERASE RTT109"/>
    <property type="match status" value="1"/>
</dbReference>
<dbReference type="EC" id="2.3.1.48" evidence="2"/>
<keyword evidence="7" id="KW-0804">Transcription</keyword>
<dbReference type="OrthoDB" id="3361892at2759"/>
<feature type="compositionally biased region" description="Low complexity" evidence="10">
    <location>
        <begin position="93"/>
        <end position="102"/>
    </location>
</feature>
<evidence type="ECO:0000256" key="6">
    <source>
        <dbReference type="ARBA" id="ARBA00023015"/>
    </source>
</evidence>
<feature type="compositionally biased region" description="Basic and acidic residues" evidence="10">
    <location>
        <begin position="534"/>
        <end position="551"/>
    </location>
</feature>
<feature type="compositionally biased region" description="Low complexity" evidence="10">
    <location>
        <begin position="430"/>
        <end position="444"/>
    </location>
</feature>
<accession>A0A061BHI8</accession>
<evidence type="ECO:0000256" key="8">
    <source>
        <dbReference type="ARBA" id="ARBA00023242"/>
    </source>
</evidence>
<evidence type="ECO:0000256" key="1">
    <source>
        <dbReference type="ARBA" id="ARBA00004123"/>
    </source>
</evidence>
<dbReference type="GO" id="GO:0006974">
    <property type="term" value="P:DNA damage response"/>
    <property type="evidence" value="ECO:0007669"/>
    <property type="project" value="UniProtKB-KW"/>
</dbReference>
<keyword evidence="4" id="KW-0227">DNA damage</keyword>
<proteinExistence type="predicted"/>
<dbReference type="AlphaFoldDB" id="A0A061BHI8"/>
<feature type="region of interest" description="Disordered" evidence="10">
    <location>
        <begin position="70"/>
        <end position="131"/>
    </location>
</feature>
<evidence type="ECO:0000256" key="3">
    <source>
        <dbReference type="ARBA" id="ARBA00022679"/>
    </source>
</evidence>
<dbReference type="PROSITE" id="PS51728">
    <property type="entry name" value="RTT109_HAT"/>
    <property type="match status" value="1"/>
</dbReference>
<dbReference type="InterPro" id="IPR013178">
    <property type="entry name" value="Histone_AcTrfase_Rtt109/CBP"/>
</dbReference>
<dbReference type="EMBL" id="LK052955">
    <property type="protein sequence ID" value="CDR48836.1"/>
    <property type="molecule type" value="Genomic_DNA"/>
</dbReference>
<gene>
    <name evidence="11" type="ORF">RHTO0S_20e02432g</name>
</gene>
<evidence type="ECO:0000313" key="11">
    <source>
        <dbReference type="EMBL" id="CDR48836.1"/>
    </source>
</evidence>
<evidence type="ECO:0000256" key="4">
    <source>
        <dbReference type="ARBA" id="ARBA00022763"/>
    </source>
</evidence>
<keyword evidence="8" id="KW-0539">Nucleus</keyword>
<dbReference type="InterPro" id="IPR016849">
    <property type="entry name" value="Rtt109"/>
</dbReference>